<reference evidence="2" key="1">
    <citation type="journal article" date="2014" name="Int. J. Syst. Evol. Microbiol.">
        <title>Complete genome sequence of Corynebacterium casei LMG S-19264T (=DSM 44701T), isolated from a smear-ripened cheese.</title>
        <authorList>
            <consortium name="US DOE Joint Genome Institute (JGI-PGF)"/>
            <person name="Walter F."/>
            <person name="Albersmeier A."/>
            <person name="Kalinowski J."/>
            <person name="Ruckert C."/>
        </authorList>
    </citation>
    <scope>NUCLEOTIDE SEQUENCE</scope>
    <source>
        <strain evidence="2">CGMCC 1.12785</strain>
    </source>
</reference>
<gene>
    <name evidence="2" type="ORF">GCM10011333_22250</name>
</gene>
<evidence type="ECO:0008006" key="4">
    <source>
        <dbReference type="Google" id="ProtNLM"/>
    </source>
</evidence>
<dbReference type="Proteomes" id="UP000616114">
    <property type="component" value="Unassembled WGS sequence"/>
</dbReference>
<proteinExistence type="predicted"/>
<evidence type="ECO:0000313" key="3">
    <source>
        <dbReference type="Proteomes" id="UP000616114"/>
    </source>
</evidence>
<comment type="caution">
    <text evidence="2">The sequence shown here is derived from an EMBL/GenBank/DDBJ whole genome shotgun (WGS) entry which is preliminary data.</text>
</comment>
<protein>
    <recommendedName>
        <fullName evidence="4">Acyl-CoA carboxylase epsilon subunit-like protein</fullName>
    </recommendedName>
</protein>
<evidence type="ECO:0000256" key="1">
    <source>
        <dbReference type="SAM" id="MobiDB-lite"/>
    </source>
</evidence>
<dbReference type="EMBL" id="BMFY01000009">
    <property type="protein sequence ID" value="GGA18693.1"/>
    <property type="molecule type" value="Genomic_DNA"/>
</dbReference>
<name>A0A8J2TYZ5_9MICO</name>
<evidence type="ECO:0000313" key="2">
    <source>
        <dbReference type="EMBL" id="GGA18693.1"/>
    </source>
</evidence>
<dbReference type="AlphaFoldDB" id="A0A8J2TYZ5"/>
<feature type="region of interest" description="Disordered" evidence="1">
    <location>
        <begin position="1"/>
        <end position="23"/>
    </location>
</feature>
<keyword evidence="3" id="KW-1185">Reference proteome</keyword>
<sequence length="90" mass="9343">MTGHEQAPQPGAGAERAIQPPAMNLTTRGADETERLAIVAALSAVYARAAAAGGEAATDVAPVRRWARPRLRGGLGRGPGAWRSSGGWRR</sequence>
<organism evidence="2 3">
    <name type="scientific">Sediminivirga luteola</name>
    <dbReference type="NCBI Taxonomy" id="1774748"/>
    <lineage>
        <taxon>Bacteria</taxon>
        <taxon>Bacillati</taxon>
        <taxon>Actinomycetota</taxon>
        <taxon>Actinomycetes</taxon>
        <taxon>Micrococcales</taxon>
        <taxon>Brevibacteriaceae</taxon>
        <taxon>Sediminivirga</taxon>
    </lineage>
</organism>
<reference evidence="2" key="2">
    <citation type="submission" date="2020-09" db="EMBL/GenBank/DDBJ databases">
        <authorList>
            <person name="Sun Q."/>
            <person name="Zhou Y."/>
        </authorList>
    </citation>
    <scope>NUCLEOTIDE SEQUENCE</scope>
    <source>
        <strain evidence="2">CGMCC 1.12785</strain>
    </source>
</reference>
<accession>A0A8J2TYZ5</accession>
<feature type="region of interest" description="Disordered" evidence="1">
    <location>
        <begin position="70"/>
        <end position="90"/>
    </location>
</feature>
<dbReference type="RefSeq" id="WP_242134749.1">
    <property type="nucleotide sequence ID" value="NZ_JAKGTP010000010.1"/>
</dbReference>